<evidence type="ECO:0000313" key="1">
    <source>
        <dbReference type="EMBL" id="MDT7845798.1"/>
    </source>
</evidence>
<reference evidence="2" key="1">
    <citation type="submission" date="2023-07" db="EMBL/GenBank/DDBJ databases">
        <title>Draft genome sequence of the endophytic actinobacterium Streptomyces justiciae WPN32, a potential antibiotic producer.</title>
        <authorList>
            <person name="Yasawong M."/>
            <person name="Pana W."/>
            <person name="Ganta P."/>
            <person name="Santapan N."/>
            <person name="Songngamsuk T."/>
            <person name="Phatcharaharikarn M."/>
            <person name="Kerdtoob S."/>
            <person name="Nantapong N."/>
        </authorList>
    </citation>
    <scope>NUCLEOTIDE SEQUENCE [LARGE SCALE GENOMIC DNA]</scope>
    <source>
        <strain evidence="2">WPN32</strain>
    </source>
</reference>
<organism evidence="1 2">
    <name type="scientific">Streptomyces justiciae</name>
    <dbReference type="NCBI Taxonomy" id="2780140"/>
    <lineage>
        <taxon>Bacteria</taxon>
        <taxon>Bacillati</taxon>
        <taxon>Actinomycetota</taxon>
        <taxon>Actinomycetes</taxon>
        <taxon>Kitasatosporales</taxon>
        <taxon>Streptomycetaceae</taxon>
        <taxon>Streptomyces</taxon>
    </lineage>
</organism>
<dbReference type="SUPFAM" id="SSF51004">
    <property type="entry name" value="C-terminal (heme d1) domain of cytochrome cd1-nitrite reductase"/>
    <property type="match status" value="1"/>
</dbReference>
<evidence type="ECO:0000313" key="2">
    <source>
        <dbReference type="Proteomes" id="UP001257948"/>
    </source>
</evidence>
<gene>
    <name evidence="1" type="ORF">RQC66_34295</name>
</gene>
<dbReference type="InterPro" id="IPR011048">
    <property type="entry name" value="Haem_d1_sf"/>
</dbReference>
<accession>A0ABU3M327</accession>
<comment type="caution">
    <text evidence="1">The sequence shown here is derived from an EMBL/GenBank/DDBJ whole genome shotgun (WGS) entry which is preliminary data.</text>
</comment>
<protein>
    <submittedName>
        <fullName evidence="1">Uncharacterized protein</fullName>
    </submittedName>
</protein>
<sequence length="313" mass="34129">MAPTAPSPRIVTRLVDGRVCAYDLAVDATGELSPAMTWQPSAGDDVVGHTAGADLRRAYYTTLDSVVCVTSKGAEVWRSEFEPRSDQRYGHRPSCALSTDGRTLWVYRPDAMADRGPDQWVTLDAGTGAVVAQAELETVGHGGEHLLHPGGDVVLLDIGEGQDGSVIHRASLSDAGMDLVRYPWSDRCLIALSPDGHHFMTVDHEQGDITLHTYPDGEPTLTLSVDAFGHDPDETFVEWSGGYLGQDTVIVTLGGETEDEEEWFRHYRVDTRADHTPTLFESHAENPYDLHPLGDSTWLTTAPSGHPIRWAAS</sequence>
<name>A0ABU3M327_9ACTN</name>
<dbReference type="EMBL" id="JAVTLL010000028">
    <property type="protein sequence ID" value="MDT7845798.1"/>
    <property type="molecule type" value="Genomic_DNA"/>
</dbReference>
<proteinExistence type="predicted"/>
<keyword evidence="2" id="KW-1185">Reference proteome</keyword>
<dbReference type="RefSeq" id="WP_314206091.1">
    <property type="nucleotide sequence ID" value="NZ_JAVTLL010000028.1"/>
</dbReference>
<dbReference type="Proteomes" id="UP001257948">
    <property type="component" value="Unassembled WGS sequence"/>
</dbReference>